<gene>
    <name evidence="3" type="ORF">ACIKP9_00325</name>
</gene>
<accession>A0ABW8GH84</accession>
<organism evidence="3 4">
    <name type="scientific">Methylobacillus methanolivorans</name>
    <dbReference type="NCBI Taxonomy" id="1848927"/>
    <lineage>
        <taxon>Bacteria</taxon>
        <taxon>Pseudomonadati</taxon>
        <taxon>Pseudomonadota</taxon>
        <taxon>Betaproteobacteria</taxon>
        <taxon>Nitrosomonadales</taxon>
        <taxon>Methylophilaceae</taxon>
        <taxon>Methylobacillus</taxon>
    </lineage>
</organism>
<evidence type="ECO:0000256" key="1">
    <source>
        <dbReference type="SAM" id="SignalP"/>
    </source>
</evidence>
<keyword evidence="1" id="KW-0732">Signal</keyword>
<evidence type="ECO:0000313" key="3">
    <source>
        <dbReference type="EMBL" id="MFJ5444664.1"/>
    </source>
</evidence>
<feature type="domain" description="Ice-binding protein C-terminal" evidence="2">
    <location>
        <begin position="249"/>
        <end position="273"/>
    </location>
</feature>
<dbReference type="InterPro" id="IPR013424">
    <property type="entry name" value="Ice-binding_C"/>
</dbReference>
<comment type="caution">
    <text evidence="3">The sequence shown here is derived from an EMBL/GenBank/DDBJ whole genome shotgun (WGS) entry which is preliminary data.</text>
</comment>
<dbReference type="EMBL" id="JBIWXY010000001">
    <property type="protein sequence ID" value="MFJ5444664.1"/>
    <property type="molecule type" value="Genomic_DNA"/>
</dbReference>
<dbReference type="Pfam" id="PF07589">
    <property type="entry name" value="PEP-CTERM"/>
    <property type="match status" value="1"/>
</dbReference>
<evidence type="ECO:0000313" key="4">
    <source>
        <dbReference type="Proteomes" id="UP001617669"/>
    </source>
</evidence>
<feature type="signal peptide" evidence="1">
    <location>
        <begin position="1"/>
        <end position="24"/>
    </location>
</feature>
<sequence>MQQVFKQAIAGATLALISVSSAYAGGFVDILNTGARTPGSVNNVLTDPFFLTGGIPSSWTQQATMTTSVYSPINNSIKVGNFIDTVWIDATSNQLIIGSYFQLLPNYPAGNIHGGGGISEINSIVRTGFAEVETISAAWYFAEGIYSGAEDGYRLRDPSRSGYVTPYNAANAAAGAYLDLDKVAIRTDVSIGEDNPNSGIYFLSVDASKYTYEFGSNAIGIIQGASSSEGGRVSQQIWLSGYRVAAIAAVPEPSEYALMLIGLGLMGFVARRRKNNDLS</sequence>
<keyword evidence="4" id="KW-1185">Reference proteome</keyword>
<reference evidence="3 4" key="1">
    <citation type="submission" date="2024-11" db="EMBL/GenBank/DDBJ databases">
        <authorList>
            <person name="Kaparullina E.N."/>
            <person name="Delegan Y.A."/>
            <person name="Doronina N.V."/>
        </authorList>
    </citation>
    <scope>NUCLEOTIDE SEQUENCE [LARGE SCALE GENOMIC DNA]</scope>
    <source>
        <strain evidence="3 4">7sh_L</strain>
    </source>
</reference>
<proteinExistence type="predicted"/>
<name>A0ABW8GH84_9PROT</name>
<dbReference type="NCBIfam" id="TIGR02595">
    <property type="entry name" value="PEP_CTERM"/>
    <property type="match status" value="1"/>
</dbReference>
<dbReference type="Proteomes" id="UP001617669">
    <property type="component" value="Unassembled WGS sequence"/>
</dbReference>
<dbReference type="RefSeq" id="WP_400877761.1">
    <property type="nucleotide sequence ID" value="NZ_JBIWXY010000001.1"/>
</dbReference>
<protein>
    <submittedName>
        <fullName evidence="3">PEP-CTERM sorting domain-containing protein</fullName>
    </submittedName>
</protein>
<evidence type="ECO:0000259" key="2">
    <source>
        <dbReference type="Pfam" id="PF07589"/>
    </source>
</evidence>
<feature type="chain" id="PRO_5046481321" evidence="1">
    <location>
        <begin position="25"/>
        <end position="279"/>
    </location>
</feature>